<feature type="domain" description="Reductase C-terminal" evidence="1">
    <location>
        <begin position="30"/>
        <end position="94"/>
    </location>
</feature>
<evidence type="ECO:0000313" key="3">
    <source>
        <dbReference type="Proteomes" id="UP001430990"/>
    </source>
</evidence>
<proteinExistence type="predicted"/>
<organism evidence="2 3">
    <name type="scientific">Bradyrhizobium barranii</name>
    <dbReference type="NCBI Taxonomy" id="2992140"/>
    <lineage>
        <taxon>Bacteria</taxon>
        <taxon>Pseudomonadati</taxon>
        <taxon>Pseudomonadota</taxon>
        <taxon>Alphaproteobacteria</taxon>
        <taxon>Hyphomicrobiales</taxon>
        <taxon>Nitrobacteraceae</taxon>
        <taxon>Bradyrhizobium</taxon>
    </lineage>
</organism>
<dbReference type="RefSeq" id="WP_231144150.1">
    <property type="nucleotide sequence ID" value="NZ_CP088100.1"/>
</dbReference>
<dbReference type="Proteomes" id="UP001430990">
    <property type="component" value="Chromosome"/>
</dbReference>
<dbReference type="InterPro" id="IPR028202">
    <property type="entry name" value="Reductase_C"/>
</dbReference>
<dbReference type="InterPro" id="IPR016156">
    <property type="entry name" value="FAD/NAD-linked_Rdtase_dimer_sf"/>
</dbReference>
<accession>A0ABY3QRJ1</accession>
<gene>
    <name evidence="2" type="ORF">BjapCC829_07395</name>
</gene>
<protein>
    <recommendedName>
        <fullName evidence="1">Reductase C-terminal domain-containing protein</fullName>
    </recommendedName>
</protein>
<reference evidence="2" key="1">
    <citation type="submission" date="2021-11" db="EMBL/GenBank/DDBJ databases">
        <title>Australian commercial rhizobial inoculants.</title>
        <authorList>
            <person name="Kohlmeier M.G."/>
            <person name="O'Hara G.W."/>
            <person name="Colombi E."/>
            <person name="Ramsay J.P."/>
            <person name="Terpolilli J."/>
        </authorList>
    </citation>
    <scope>NUCLEOTIDE SEQUENCE</scope>
    <source>
        <strain evidence="2">CC829</strain>
    </source>
</reference>
<dbReference type="Pfam" id="PF14759">
    <property type="entry name" value="Reductase_C"/>
    <property type="match status" value="1"/>
</dbReference>
<sequence>MENWRNAEDQADAAARNMLGQQKSFDAVPWFWSNQYDLTLQLAGLPALGRLTVVPEVGASRLHLSVGSDGRLSGVSRLGSVRDIAAPIRQLKEAITAEHIIGVSERYEAVVFVSTAGLP</sequence>
<evidence type="ECO:0000259" key="1">
    <source>
        <dbReference type="Pfam" id="PF14759"/>
    </source>
</evidence>
<evidence type="ECO:0000313" key="2">
    <source>
        <dbReference type="EMBL" id="UFW88370.1"/>
    </source>
</evidence>
<dbReference type="EMBL" id="CP088100">
    <property type="protein sequence ID" value="UFW88370.1"/>
    <property type="molecule type" value="Genomic_DNA"/>
</dbReference>
<name>A0ABY3QRJ1_9BRAD</name>
<dbReference type="Gene3D" id="3.30.390.30">
    <property type="match status" value="1"/>
</dbReference>
<keyword evidence="3" id="KW-1185">Reference proteome</keyword>
<dbReference type="SUPFAM" id="SSF55424">
    <property type="entry name" value="FAD/NAD-linked reductases, dimerisation (C-terminal) domain"/>
    <property type="match status" value="1"/>
</dbReference>